<gene>
    <name evidence="5" type="ORF">CLV52_2907</name>
</gene>
<feature type="domain" description="Ketoreductase" evidence="4">
    <location>
        <begin position="6"/>
        <end position="185"/>
    </location>
</feature>
<dbReference type="SUPFAM" id="SSF51735">
    <property type="entry name" value="NAD(P)-binding Rossmann-fold domains"/>
    <property type="match status" value="1"/>
</dbReference>
<dbReference type="InterPro" id="IPR002347">
    <property type="entry name" value="SDR_fam"/>
</dbReference>
<evidence type="ECO:0000256" key="3">
    <source>
        <dbReference type="RuleBase" id="RU000363"/>
    </source>
</evidence>
<organism evidence="5 6">
    <name type="scientific">Amnibacterium kyonggiense</name>
    <dbReference type="NCBI Taxonomy" id="595671"/>
    <lineage>
        <taxon>Bacteria</taxon>
        <taxon>Bacillati</taxon>
        <taxon>Actinomycetota</taxon>
        <taxon>Actinomycetes</taxon>
        <taxon>Micrococcales</taxon>
        <taxon>Microbacteriaceae</taxon>
        <taxon>Amnibacterium</taxon>
    </lineage>
</organism>
<reference evidence="5 6" key="1">
    <citation type="submission" date="2019-03" db="EMBL/GenBank/DDBJ databases">
        <title>Genomic Encyclopedia of Archaeal and Bacterial Type Strains, Phase II (KMG-II): from individual species to whole genera.</title>
        <authorList>
            <person name="Goeker M."/>
        </authorList>
    </citation>
    <scope>NUCLEOTIDE SEQUENCE [LARGE SCALE GENOMIC DNA]</scope>
    <source>
        <strain evidence="5 6">DSM 24782</strain>
    </source>
</reference>
<evidence type="ECO:0000313" key="6">
    <source>
        <dbReference type="Proteomes" id="UP000295344"/>
    </source>
</evidence>
<keyword evidence="6" id="KW-1185">Reference proteome</keyword>
<dbReference type="AlphaFoldDB" id="A0A4V3EAC1"/>
<name>A0A4V3EAC1_9MICO</name>
<keyword evidence="2" id="KW-0560">Oxidoreductase</keyword>
<dbReference type="EMBL" id="SOAM01000003">
    <property type="protein sequence ID" value="TDS75798.1"/>
    <property type="molecule type" value="Genomic_DNA"/>
</dbReference>
<comment type="caution">
    <text evidence="5">The sequence shown here is derived from an EMBL/GenBank/DDBJ whole genome shotgun (WGS) entry which is preliminary data.</text>
</comment>
<dbReference type="RefSeq" id="WP_133767046.1">
    <property type="nucleotide sequence ID" value="NZ_BAAARP010000001.1"/>
</dbReference>
<evidence type="ECO:0000256" key="1">
    <source>
        <dbReference type="ARBA" id="ARBA00006484"/>
    </source>
</evidence>
<dbReference type="Proteomes" id="UP000295344">
    <property type="component" value="Unassembled WGS sequence"/>
</dbReference>
<comment type="similarity">
    <text evidence="1 3">Belongs to the short-chain dehydrogenases/reductases (SDR) family.</text>
</comment>
<dbReference type="OrthoDB" id="151996at2"/>
<dbReference type="InterPro" id="IPR036291">
    <property type="entry name" value="NAD(P)-bd_dom_sf"/>
</dbReference>
<dbReference type="Gene3D" id="3.40.50.720">
    <property type="entry name" value="NAD(P)-binding Rossmann-like Domain"/>
    <property type="match status" value="1"/>
</dbReference>
<dbReference type="NCBIfam" id="NF005495">
    <property type="entry name" value="PRK07109.1"/>
    <property type="match status" value="1"/>
</dbReference>
<dbReference type="PANTHER" id="PTHR44196">
    <property type="entry name" value="DEHYDROGENASE/REDUCTASE SDR FAMILY MEMBER 7B"/>
    <property type="match status" value="1"/>
</dbReference>
<evidence type="ECO:0000313" key="5">
    <source>
        <dbReference type="EMBL" id="TDS75798.1"/>
    </source>
</evidence>
<dbReference type="Pfam" id="PF00106">
    <property type="entry name" value="adh_short"/>
    <property type="match status" value="1"/>
</dbReference>
<protein>
    <submittedName>
        <fullName evidence="5">Short-subunit dehydrogenase</fullName>
    </submittedName>
</protein>
<dbReference type="InterPro" id="IPR057326">
    <property type="entry name" value="KR_dom"/>
</dbReference>
<dbReference type="PRINTS" id="PR00081">
    <property type="entry name" value="GDHRDH"/>
</dbReference>
<proteinExistence type="inferred from homology"/>
<dbReference type="SMART" id="SM00822">
    <property type="entry name" value="PKS_KR"/>
    <property type="match status" value="1"/>
</dbReference>
<sequence>MRRTPGVAVVTGGSAGLGRAIVREFAARGWDVAILARGEAGLEGAAADVRRAGRRALPIPTDVADREQVEAAADRVEQELGPISVWVNDAMVGVFSEFLDTDPADFERAVAVDFLGFVNGTRAALSRMKPRNAGGVVQVGSALAHRGIPLQAAYCSSKHAIKGFTESVLTELLHDGSAVTLSEVDMPAMNTIQFDWVKSKLPKHAQPVPPIYQPEICAKVVVDVAERPRRRTWVGESTVFTIIGNRLGTRVADWYLARSGYSGQQADDVDLPVLRPNLYEPSNEGDQGAHGAFDHRSMRITPQTWAIRHRPFVYSALGVAAVAIAALSAGAVERVER</sequence>
<evidence type="ECO:0000256" key="2">
    <source>
        <dbReference type="ARBA" id="ARBA00023002"/>
    </source>
</evidence>
<accession>A0A4V3EAC1</accession>
<dbReference type="PANTHER" id="PTHR44196:SF1">
    <property type="entry name" value="DEHYDROGENASE_REDUCTASE SDR FAMILY MEMBER 7B"/>
    <property type="match status" value="1"/>
</dbReference>
<dbReference type="GO" id="GO:0016020">
    <property type="term" value="C:membrane"/>
    <property type="evidence" value="ECO:0007669"/>
    <property type="project" value="TreeGrafter"/>
</dbReference>
<evidence type="ECO:0000259" key="4">
    <source>
        <dbReference type="SMART" id="SM00822"/>
    </source>
</evidence>
<dbReference type="PRINTS" id="PR00080">
    <property type="entry name" value="SDRFAMILY"/>
</dbReference>
<dbReference type="GO" id="GO:0016491">
    <property type="term" value="F:oxidoreductase activity"/>
    <property type="evidence" value="ECO:0007669"/>
    <property type="project" value="UniProtKB-KW"/>
</dbReference>